<evidence type="ECO:0000256" key="2">
    <source>
        <dbReference type="ARBA" id="ARBA00022723"/>
    </source>
</evidence>
<dbReference type="EMBL" id="CACRUX010000043">
    <property type="protein sequence ID" value="VYU00058.1"/>
    <property type="molecule type" value="Genomic_DNA"/>
</dbReference>
<dbReference type="Gene3D" id="3.40.50.620">
    <property type="entry name" value="HUPs"/>
    <property type="match status" value="1"/>
</dbReference>
<dbReference type="SUPFAM" id="SSF52374">
    <property type="entry name" value="Nucleotidylyl transferase"/>
    <property type="match status" value="1"/>
</dbReference>
<dbReference type="GO" id="GO:0006424">
    <property type="term" value="P:glutamyl-tRNA aminoacylation"/>
    <property type="evidence" value="ECO:0007669"/>
    <property type="project" value="InterPro"/>
</dbReference>
<dbReference type="GO" id="GO:0005829">
    <property type="term" value="C:cytosol"/>
    <property type="evidence" value="ECO:0007669"/>
    <property type="project" value="TreeGrafter"/>
</dbReference>
<dbReference type="PANTHER" id="PTHR43311:SF1">
    <property type="entry name" value="GLUTAMYL-Q TRNA(ASP) SYNTHETASE"/>
    <property type="match status" value="1"/>
</dbReference>
<dbReference type="InterPro" id="IPR001412">
    <property type="entry name" value="aa-tRNA-synth_I_CS"/>
</dbReference>
<comment type="similarity">
    <text evidence="7">Belongs to the class-I aminoacyl-tRNA synthetase family.</text>
</comment>
<keyword evidence="1 7" id="KW-0436">Ligase</keyword>
<dbReference type="InterPro" id="IPR020058">
    <property type="entry name" value="Glu/Gln-tRNA-synth_Ib_cat-dom"/>
</dbReference>
<keyword evidence="7" id="KW-0648">Protein biosynthesis</keyword>
<evidence type="ECO:0000256" key="5">
    <source>
        <dbReference type="ARBA" id="ARBA00022840"/>
    </source>
</evidence>
<dbReference type="AlphaFoldDB" id="A0A6N3BBY0"/>
<dbReference type="GO" id="GO:0006400">
    <property type="term" value="P:tRNA modification"/>
    <property type="evidence" value="ECO:0007669"/>
    <property type="project" value="InterPro"/>
</dbReference>
<dbReference type="InterPro" id="IPR049940">
    <property type="entry name" value="GluQ/Sye"/>
</dbReference>
<keyword evidence="3 7" id="KW-0547">Nucleotide-binding</keyword>
<feature type="domain" description="Glutamyl/glutaminyl-tRNA synthetase class Ib catalytic" evidence="8">
    <location>
        <begin position="42"/>
        <end position="316"/>
    </location>
</feature>
<gene>
    <name evidence="9" type="primary">gltX_1</name>
    <name evidence="9" type="ORF">VRLFYP33_00992</name>
</gene>
<name>A0A6N3BBY0_9FIRM</name>
<dbReference type="GO" id="GO:0004818">
    <property type="term" value="F:glutamate-tRNA ligase activity"/>
    <property type="evidence" value="ECO:0007669"/>
    <property type="project" value="UniProtKB-EC"/>
</dbReference>
<dbReference type="PANTHER" id="PTHR43311">
    <property type="entry name" value="GLUTAMATE--TRNA LIGASE"/>
    <property type="match status" value="1"/>
</dbReference>
<dbReference type="RefSeq" id="WP_021841470.1">
    <property type="nucleotide sequence ID" value="NZ_CACRUX010000043.1"/>
</dbReference>
<evidence type="ECO:0000313" key="9">
    <source>
        <dbReference type="EMBL" id="VYU00058.1"/>
    </source>
</evidence>
<dbReference type="GO" id="GO:0008270">
    <property type="term" value="F:zinc ion binding"/>
    <property type="evidence" value="ECO:0007669"/>
    <property type="project" value="InterPro"/>
</dbReference>
<keyword evidence="4" id="KW-0862">Zinc</keyword>
<sequence>MSDIVIDTDNGGNVDTANGTTIRPMSDTLISSMSDTLISPMKGRFAPSPTGHLHLGNLWIAMLSWLQVKQQQGTFVLRMEDIDIQRAKRQYGGDLLDDLEWFGLTWDEGPRVGGPHESYWQSERYPLYEAQIAKWQESGLVYPCYCNRARLQSIASAPHGHEGIAHYDGRCRHLSEGERQTLGERKNPSWRMKVEPRLYEFTDFWQGSQREELIPAQDDFIVRRADGMFAYNLAVVMDDIAMGITHIVRGYDLLPAVAGQLWLYECLGAKVPHYAHAPLIVDEEGYRLSKRQQSITLRELRMSGYSASMILGHLALAAGLVSSSQTDKFGGLTWETLLNCSLDNNYLKKPQIKLTNFDVLI</sequence>
<keyword evidence="5 7" id="KW-0067">ATP-binding</keyword>
<dbReference type="Pfam" id="PF00749">
    <property type="entry name" value="tRNA-synt_1c"/>
    <property type="match status" value="1"/>
</dbReference>
<evidence type="ECO:0000256" key="6">
    <source>
        <dbReference type="ARBA" id="ARBA00023146"/>
    </source>
</evidence>
<evidence type="ECO:0000256" key="4">
    <source>
        <dbReference type="ARBA" id="ARBA00022833"/>
    </source>
</evidence>
<dbReference type="NCBIfam" id="NF004315">
    <property type="entry name" value="PRK05710.1-4"/>
    <property type="match status" value="1"/>
</dbReference>
<dbReference type="InterPro" id="IPR000924">
    <property type="entry name" value="Glu/Gln-tRNA-synth"/>
</dbReference>
<reference evidence="9" key="1">
    <citation type="submission" date="2019-11" db="EMBL/GenBank/DDBJ databases">
        <authorList>
            <person name="Feng L."/>
        </authorList>
    </citation>
    <scope>NUCLEOTIDE SEQUENCE</scope>
    <source>
        <strain evidence="9">VrattiLFYP33</strain>
    </source>
</reference>
<dbReference type="InterPro" id="IPR014729">
    <property type="entry name" value="Rossmann-like_a/b/a_fold"/>
</dbReference>
<dbReference type="EC" id="6.1.1.17" evidence="9"/>
<dbReference type="NCBIfam" id="TIGR03838">
    <property type="entry name" value="queuosine_YadB"/>
    <property type="match status" value="1"/>
</dbReference>
<evidence type="ECO:0000256" key="1">
    <source>
        <dbReference type="ARBA" id="ARBA00022598"/>
    </source>
</evidence>
<dbReference type="NCBIfam" id="NF004314">
    <property type="entry name" value="PRK05710.1-3"/>
    <property type="match status" value="1"/>
</dbReference>
<organism evidence="9">
    <name type="scientific">Veillonella ratti</name>
    <dbReference type="NCBI Taxonomy" id="103892"/>
    <lineage>
        <taxon>Bacteria</taxon>
        <taxon>Bacillati</taxon>
        <taxon>Bacillota</taxon>
        <taxon>Negativicutes</taxon>
        <taxon>Veillonellales</taxon>
        <taxon>Veillonellaceae</taxon>
        <taxon>Veillonella</taxon>
    </lineage>
</organism>
<protein>
    <submittedName>
        <fullName evidence="9">Glutamate--tRNA ligase</fullName>
        <ecNumber evidence="9">6.1.1.17</ecNumber>
    </submittedName>
</protein>
<evidence type="ECO:0000256" key="7">
    <source>
        <dbReference type="RuleBase" id="RU363037"/>
    </source>
</evidence>
<evidence type="ECO:0000256" key="3">
    <source>
        <dbReference type="ARBA" id="ARBA00022741"/>
    </source>
</evidence>
<dbReference type="PRINTS" id="PR00987">
    <property type="entry name" value="TRNASYNTHGLU"/>
</dbReference>
<dbReference type="PROSITE" id="PS00178">
    <property type="entry name" value="AA_TRNA_LIGASE_I"/>
    <property type="match status" value="1"/>
</dbReference>
<keyword evidence="6 7" id="KW-0030">Aminoacyl-tRNA synthetase</keyword>
<proteinExistence type="inferred from homology"/>
<keyword evidence="2" id="KW-0479">Metal-binding</keyword>
<dbReference type="GO" id="GO:0005524">
    <property type="term" value="F:ATP binding"/>
    <property type="evidence" value="ECO:0007669"/>
    <property type="project" value="UniProtKB-KW"/>
</dbReference>
<dbReference type="InterPro" id="IPR022380">
    <property type="entry name" value="Glu-Q_tRNA(Asp)_Synthase"/>
</dbReference>
<evidence type="ECO:0000259" key="8">
    <source>
        <dbReference type="Pfam" id="PF00749"/>
    </source>
</evidence>
<accession>A0A6N3BBY0</accession>